<feature type="transmembrane region" description="Helical" evidence="7">
    <location>
        <begin position="220"/>
        <end position="245"/>
    </location>
</feature>
<keyword evidence="6 7" id="KW-0472">Membrane</keyword>
<proteinExistence type="inferred from homology"/>
<feature type="domain" description="TRAP C4-dicarboxylate transport system permease DctM subunit" evidence="8">
    <location>
        <begin position="12"/>
        <end position="428"/>
    </location>
</feature>
<evidence type="ECO:0000313" key="9">
    <source>
        <dbReference type="EMBL" id="ARM82338.1"/>
    </source>
</evidence>
<comment type="similarity">
    <text evidence="7">Belongs to the TRAP transporter large permease family.</text>
</comment>
<comment type="subcellular location">
    <subcellularLocation>
        <location evidence="1 7">Cell inner membrane</location>
        <topology evidence="1 7">Multi-pass membrane protein</topology>
    </subcellularLocation>
</comment>
<dbReference type="GO" id="GO:0005886">
    <property type="term" value="C:plasma membrane"/>
    <property type="evidence" value="ECO:0007669"/>
    <property type="project" value="UniProtKB-SubCell"/>
</dbReference>
<feature type="transmembrane region" description="Helical" evidence="7">
    <location>
        <begin position="54"/>
        <end position="73"/>
    </location>
</feature>
<organism evidence="9 10">
    <name type="scientific">Marinobacter salarius</name>
    <dbReference type="NCBI Taxonomy" id="1420917"/>
    <lineage>
        <taxon>Bacteria</taxon>
        <taxon>Pseudomonadati</taxon>
        <taxon>Pseudomonadota</taxon>
        <taxon>Gammaproteobacteria</taxon>
        <taxon>Pseudomonadales</taxon>
        <taxon>Marinobacteraceae</taxon>
        <taxon>Marinobacter</taxon>
    </lineage>
</organism>
<feature type="transmembrane region" description="Helical" evidence="7">
    <location>
        <begin position="281"/>
        <end position="303"/>
    </location>
</feature>
<dbReference type="PANTHER" id="PTHR33362">
    <property type="entry name" value="SIALIC ACID TRAP TRANSPORTER PERMEASE PROTEIN SIAT-RELATED"/>
    <property type="match status" value="1"/>
</dbReference>
<feature type="transmembrane region" description="Helical" evidence="7">
    <location>
        <begin position="365"/>
        <end position="385"/>
    </location>
</feature>
<dbReference type="EMBL" id="CP020931">
    <property type="protein sequence ID" value="ARM82338.1"/>
    <property type="molecule type" value="Genomic_DNA"/>
</dbReference>
<feature type="transmembrane region" description="Helical" evidence="7">
    <location>
        <begin position="405"/>
        <end position="425"/>
    </location>
</feature>
<dbReference type="Pfam" id="PF06808">
    <property type="entry name" value="DctM"/>
    <property type="match status" value="1"/>
</dbReference>
<feature type="transmembrane region" description="Helical" evidence="7">
    <location>
        <begin position="251"/>
        <end position="269"/>
    </location>
</feature>
<gene>
    <name evidence="9" type="primary">dctM</name>
    <name evidence="9" type="ORF">MARSALSMR5_00235</name>
</gene>
<dbReference type="InterPro" id="IPR004681">
    <property type="entry name" value="TRAP_DctM"/>
</dbReference>
<dbReference type="GeneID" id="77254246"/>
<evidence type="ECO:0000256" key="1">
    <source>
        <dbReference type="ARBA" id="ARBA00004429"/>
    </source>
</evidence>
<evidence type="ECO:0000256" key="6">
    <source>
        <dbReference type="ARBA" id="ARBA00023136"/>
    </source>
</evidence>
<evidence type="ECO:0000259" key="8">
    <source>
        <dbReference type="Pfam" id="PF06808"/>
    </source>
</evidence>
<evidence type="ECO:0000256" key="3">
    <source>
        <dbReference type="ARBA" id="ARBA00022519"/>
    </source>
</evidence>
<dbReference type="STRING" id="1420917.AU15_05075"/>
<keyword evidence="2" id="KW-1003">Cell membrane</keyword>
<evidence type="ECO:0000313" key="10">
    <source>
        <dbReference type="Proteomes" id="UP000193100"/>
    </source>
</evidence>
<feature type="transmembrane region" description="Helical" evidence="7">
    <location>
        <begin position="175"/>
        <end position="199"/>
    </location>
</feature>
<keyword evidence="5 7" id="KW-1133">Transmembrane helix</keyword>
<protein>
    <recommendedName>
        <fullName evidence="7">TRAP transporter large permease protein</fullName>
    </recommendedName>
</protein>
<keyword evidence="7" id="KW-0813">Transport</keyword>
<dbReference type="InterPro" id="IPR010656">
    <property type="entry name" value="DctM"/>
</dbReference>
<feature type="transmembrane region" description="Helical" evidence="7">
    <location>
        <begin position="6"/>
        <end position="34"/>
    </location>
</feature>
<dbReference type="RefSeq" id="WP_075196419.1">
    <property type="nucleotide sequence ID" value="NZ_CP020931.1"/>
</dbReference>
<name>A0A1W6K4J7_9GAMM</name>
<feature type="transmembrane region" description="Helical" evidence="7">
    <location>
        <begin position="323"/>
        <end position="353"/>
    </location>
</feature>
<dbReference type="PANTHER" id="PTHR33362:SF7">
    <property type="entry name" value="SLL1103 PROTEIN"/>
    <property type="match status" value="1"/>
</dbReference>
<comment type="subunit">
    <text evidence="7">The complex comprises the extracytoplasmic solute receptor protein and the two transmembrane proteins.</text>
</comment>
<accession>A0A1W6K4J7</accession>
<comment type="function">
    <text evidence="7">Part of the tripartite ATP-independent periplasmic (TRAP) transport system.</text>
</comment>
<dbReference type="NCBIfam" id="TIGR00786">
    <property type="entry name" value="dctM"/>
    <property type="match status" value="1"/>
</dbReference>
<dbReference type="Proteomes" id="UP000193100">
    <property type="component" value="Chromosome"/>
</dbReference>
<sequence>MTEYIGFWMFPVLLIFLLGGFPIALSMICTAFIFGVIQFGDAASFQLISQIDSVAGNSVLAAVPLFVFMGAFLEKSGIASKLLEAIHIWTWRLPGGMALSTIIMGAIFAAISGVVGATEAVIGLLTVPVMLKHAYDKRLISGTVCASGSLGTVIPPSITVIVLGPVANVSVGELFAGLLLPGLIMAVLFGLYVVGVAVAKPAMAPRTMEGGPKYSLGQKLRITAVALIPPSILIFAVLGSILMGVATPTEAAAWGALGAVGLSAIYRTFTWSLFGNALMKTLLITTMILLIVLGGSMFAGVFFASGGMLAIQTLLNDLGIPAWGVIALILLLTFVAGFVLDLISVVLIVIPIAMPLVLNLGFDPIWFCIAFLVVLQTSYLTPPMAPSIFYLRAVAPPEITLRHMYSGVIPFIILQIITLVVVLVFPELATWLPDVLLG</sequence>
<evidence type="ECO:0000256" key="5">
    <source>
        <dbReference type="ARBA" id="ARBA00022989"/>
    </source>
</evidence>
<keyword evidence="3 7" id="KW-0997">Cell inner membrane</keyword>
<feature type="transmembrane region" description="Helical" evidence="7">
    <location>
        <begin position="139"/>
        <end position="163"/>
    </location>
</feature>
<evidence type="ECO:0000256" key="7">
    <source>
        <dbReference type="RuleBase" id="RU369079"/>
    </source>
</evidence>
<feature type="transmembrane region" description="Helical" evidence="7">
    <location>
        <begin position="102"/>
        <end position="127"/>
    </location>
</feature>
<dbReference type="GO" id="GO:0022857">
    <property type="term" value="F:transmembrane transporter activity"/>
    <property type="evidence" value="ECO:0007669"/>
    <property type="project" value="UniProtKB-UniRule"/>
</dbReference>
<keyword evidence="4 7" id="KW-0812">Transmembrane</keyword>
<dbReference type="AlphaFoldDB" id="A0A1W6K4J7"/>
<evidence type="ECO:0000256" key="4">
    <source>
        <dbReference type="ARBA" id="ARBA00022692"/>
    </source>
</evidence>
<evidence type="ECO:0000256" key="2">
    <source>
        <dbReference type="ARBA" id="ARBA00022475"/>
    </source>
</evidence>
<reference evidence="9 10" key="1">
    <citation type="submission" date="2017-04" db="EMBL/GenBank/DDBJ databases">
        <title>Genome Sequence of Marinobacter salarius strain SMR5 Isolated from a culture of the Diatom Skeletonema marinoi.</title>
        <authorList>
            <person name="Topel M."/>
            <person name="Pinder M.I.M."/>
            <person name="Johansson O.N."/>
            <person name="Kourtchenko O."/>
            <person name="Godhe A."/>
            <person name="Clarke A.K."/>
        </authorList>
    </citation>
    <scope>NUCLEOTIDE SEQUENCE [LARGE SCALE GENOMIC DNA]</scope>
    <source>
        <strain evidence="9 10">SMR5</strain>
    </source>
</reference>